<dbReference type="GeneID" id="54469513"/>
<feature type="coiled-coil region" evidence="1">
    <location>
        <begin position="22"/>
        <end position="53"/>
    </location>
</feature>
<gene>
    <name evidence="3 5" type="ORF">BDZ99DRAFT_576869</name>
</gene>
<dbReference type="PANTHER" id="PTHR35391">
    <property type="entry name" value="C2H2-TYPE DOMAIN-CONTAINING PROTEIN-RELATED"/>
    <property type="match status" value="1"/>
</dbReference>
<feature type="domain" description="DUF6590" evidence="2">
    <location>
        <begin position="433"/>
        <end position="587"/>
    </location>
</feature>
<evidence type="ECO:0000313" key="5">
    <source>
        <dbReference type="RefSeq" id="XP_033569466.1"/>
    </source>
</evidence>
<evidence type="ECO:0000259" key="2">
    <source>
        <dbReference type="Pfam" id="PF20233"/>
    </source>
</evidence>
<evidence type="ECO:0000313" key="4">
    <source>
        <dbReference type="Proteomes" id="UP000504636"/>
    </source>
</evidence>
<evidence type="ECO:0000313" key="3">
    <source>
        <dbReference type="EMBL" id="KAF2802502.1"/>
    </source>
</evidence>
<reference evidence="5" key="3">
    <citation type="submission" date="2025-04" db="UniProtKB">
        <authorList>
            <consortium name="RefSeq"/>
        </authorList>
    </citation>
    <scope>IDENTIFICATION</scope>
    <source>
        <strain evidence="5">CBS 304.34</strain>
    </source>
</reference>
<accession>A0A6A6Y157</accession>
<dbReference type="InterPro" id="IPR046497">
    <property type="entry name" value="DUF6590"/>
</dbReference>
<sequence length="596" mass="67514">MEMSNMQRFLQGPLSYTPGHLHLDREQQLEEALRQLEEALQHRDQEVNHLRTERDRLLRFGVEPRPIQDAIKGADATQRGARPPLKEMSKPPELAFEFEAVAKPRSYFTKGRFFMVLWFEPEGNGSHVGTRIRRFIVLRSWSHYCICVPVHTYGNRGTAKPGITPGDHAASVLVDGSYTLQDSEEELTKAPIHVVRENLAVSIDPASRINFAKVYTVDYNLRVKNIGRIHPPDLKHFEARFTETFNVSVNIPTVQRSMQETISRIESFMRQHGEASEKQIPINKAFIRKLSTQYQTKTGRCRNSQAQAFLDTNSAVNLITSEFVKVHNMAISEEPNEELCLLDGTRIFVAGCVNLNWSENTLKTLSTKFFVCEGTWPFDLVLGQQCVLKHGLISVKPIPFDVQPHSQVEIQPQGKERDYETLDPSYHVRTNARRFFRKGKVFSTLFSEAMGESSSNQLSLRTNRNVAEVQYGGRVFTQLRRFVVVAERPGFCYACPIFTYSDKGTLTRGCKVSEHCVAYYVGLQEPMLLPGETGIVKQPIGVVPPPGHIEAMNSASRIRFGMVNPVQHNIKAKDLGSVANADLELLVTYYNNELQG</sequence>
<name>A0A6A6Y157_9PEZI</name>
<reference evidence="3 5" key="1">
    <citation type="journal article" date="2020" name="Stud. Mycol.">
        <title>101 Dothideomycetes genomes: a test case for predicting lifestyles and emergence of pathogens.</title>
        <authorList>
            <person name="Haridas S."/>
            <person name="Albert R."/>
            <person name="Binder M."/>
            <person name="Bloem J."/>
            <person name="Labutti K."/>
            <person name="Salamov A."/>
            <person name="Andreopoulos B."/>
            <person name="Baker S."/>
            <person name="Barry K."/>
            <person name="Bills G."/>
            <person name="Bluhm B."/>
            <person name="Cannon C."/>
            <person name="Castanera R."/>
            <person name="Culley D."/>
            <person name="Daum C."/>
            <person name="Ezra D."/>
            <person name="Gonzalez J."/>
            <person name="Henrissat B."/>
            <person name="Kuo A."/>
            <person name="Liang C."/>
            <person name="Lipzen A."/>
            <person name="Lutzoni F."/>
            <person name="Magnuson J."/>
            <person name="Mondo S."/>
            <person name="Nolan M."/>
            <person name="Ohm R."/>
            <person name="Pangilinan J."/>
            <person name="Park H.-J."/>
            <person name="Ramirez L."/>
            <person name="Alfaro M."/>
            <person name="Sun H."/>
            <person name="Tritt A."/>
            <person name="Yoshinaga Y."/>
            <person name="Zwiers L.-H."/>
            <person name="Turgeon B."/>
            <person name="Goodwin S."/>
            <person name="Spatafora J."/>
            <person name="Crous P."/>
            <person name="Grigoriev I."/>
        </authorList>
    </citation>
    <scope>NUCLEOTIDE SEQUENCE</scope>
    <source>
        <strain evidence="3 5">CBS 304.34</strain>
    </source>
</reference>
<dbReference type="EMBL" id="MU003723">
    <property type="protein sequence ID" value="KAF2802502.1"/>
    <property type="molecule type" value="Genomic_DNA"/>
</dbReference>
<organism evidence="3">
    <name type="scientific">Mytilinidion resinicola</name>
    <dbReference type="NCBI Taxonomy" id="574789"/>
    <lineage>
        <taxon>Eukaryota</taxon>
        <taxon>Fungi</taxon>
        <taxon>Dikarya</taxon>
        <taxon>Ascomycota</taxon>
        <taxon>Pezizomycotina</taxon>
        <taxon>Dothideomycetes</taxon>
        <taxon>Pleosporomycetidae</taxon>
        <taxon>Mytilinidiales</taxon>
        <taxon>Mytilinidiaceae</taxon>
        <taxon>Mytilinidion</taxon>
    </lineage>
</organism>
<feature type="domain" description="DUF6590" evidence="2">
    <location>
        <begin position="105"/>
        <end position="238"/>
    </location>
</feature>
<protein>
    <recommendedName>
        <fullName evidence="2">DUF6590 domain-containing protein</fullName>
    </recommendedName>
</protein>
<proteinExistence type="predicted"/>
<keyword evidence="1" id="KW-0175">Coiled coil</keyword>
<dbReference type="Pfam" id="PF20233">
    <property type="entry name" value="DUF6590"/>
    <property type="match status" value="2"/>
</dbReference>
<dbReference type="OrthoDB" id="3559580at2759"/>
<dbReference type="Proteomes" id="UP000504636">
    <property type="component" value="Unplaced"/>
</dbReference>
<dbReference type="CDD" id="cd00303">
    <property type="entry name" value="retropepsin_like"/>
    <property type="match status" value="1"/>
</dbReference>
<dbReference type="AlphaFoldDB" id="A0A6A6Y157"/>
<evidence type="ECO:0000256" key="1">
    <source>
        <dbReference type="SAM" id="Coils"/>
    </source>
</evidence>
<reference evidence="5" key="2">
    <citation type="submission" date="2020-04" db="EMBL/GenBank/DDBJ databases">
        <authorList>
            <consortium name="NCBI Genome Project"/>
        </authorList>
    </citation>
    <scope>NUCLEOTIDE SEQUENCE</scope>
    <source>
        <strain evidence="5">CBS 304.34</strain>
    </source>
</reference>
<keyword evidence="4" id="KW-1185">Reference proteome</keyword>
<dbReference type="PANTHER" id="PTHR35391:SF5">
    <property type="entry name" value="DUF6590 DOMAIN-CONTAINING PROTEIN"/>
    <property type="match status" value="1"/>
</dbReference>
<dbReference type="RefSeq" id="XP_033569466.1">
    <property type="nucleotide sequence ID" value="XM_033728620.1"/>
</dbReference>